<comment type="caution">
    <text evidence="2">The sequence shown here is derived from an EMBL/GenBank/DDBJ whole genome shotgun (WGS) entry which is preliminary data.</text>
</comment>
<feature type="transmembrane region" description="Helical" evidence="1">
    <location>
        <begin position="385"/>
        <end position="408"/>
    </location>
</feature>
<name>A0A369LXY8_9ACTN</name>
<feature type="transmembrane region" description="Helical" evidence="1">
    <location>
        <begin position="93"/>
        <end position="114"/>
    </location>
</feature>
<feature type="transmembrane region" description="Helical" evidence="1">
    <location>
        <begin position="269"/>
        <end position="291"/>
    </location>
</feature>
<dbReference type="OrthoDB" id="1706162at2"/>
<feature type="transmembrane region" description="Helical" evidence="1">
    <location>
        <begin position="329"/>
        <end position="347"/>
    </location>
</feature>
<reference evidence="2 3" key="1">
    <citation type="journal article" date="2018" name="Elife">
        <title>Discovery and characterization of a prevalent human gut bacterial enzyme sufficient for the inactivation of a family of plant toxins.</title>
        <authorList>
            <person name="Koppel N."/>
            <person name="Bisanz J.E."/>
            <person name="Pandelia M.E."/>
            <person name="Turnbaugh P.J."/>
            <person name="Balskus E.P."/>
        </authorList>
    </citation>
    <scope>NUCLEOTIDE SEQUENCE [LARGE SCALE GENOMIC DNA]</scope>
    <source>
        <strain evidence="2 3">3C</strain>
    </source>
</reference>
<proteinExistence type="predicted"/>
<dbReference type="AlphaFoldDB" id="A0A369LXY8"/>
<feature type="transmembrane region" description="Helical" evidence="1">
    <location>
        <begin position="32"/>
        <end position="50"/>
    </location>
</feature>
<dbReference type="RefSeq" id="WP_041239612.1">
    <property type="nucleotide sequence ID" value="NZ_CABMMS010000008.1"/>
</dbReference>
<feature type="transmembrane region" description="Helical" evidence="1">
    <location>
        <begin position="156"/>
        <end position="176"/>
    </location>
</feature>
<feature type="transmembrane region" description="Helical" evidence="1">
    <location>
        <begin position="303"/>
        <end position="322"/>
    </location>
</feature>
<evidence type="ECO:0000313" key="3">
    <source>
        <dbReference type="Proteomes" id="UP000254000"/>
    </source>
</evidence>
<dbReference type="Proteomes" id="UP000254000">
    <property type="component" value="Unassembled WGS sequence"/>
</dbReference>
<accession>A0A369LXY8</accession>
<evidence type="ECO:0000256" key="1">
    <source>
        <dbReference type="SAM" id="Phobius"/>
    </source>
</evidence>
<feature type="transmembrane region" description="Helical" evidence="1">
    <location>
        <begin position="183"/>
        <end position="205"/>
    </location>
</feature>
<feature type="transmembrane region" description="Helical" evidence="1">
    <location>
        <begin position="126"/>
        <end position="150"/>
    </location>
</feature>
<dbReference type="EMBL" id="PPTS01000008">
    <property type="protein sequence ID" value="RDB63028.1"/>
    <property type="molecule type" value="Genomic_DNA"/>
</dbReference>
<gene>
    <name evidence="2" type="ORF">C1877_12930</name>
</gene>
<keyword evidence="3" id="KW-1185">Reference proteome</keyword>
<keyword evidence="1" id="KW-0472">Membrane</keyword>
<evidence type="ECO:0000313" key="2">
    <source>
        <dbReference type="EMBL" id="RDB63028.1"/>
    </source>
</evidence>
<sequence>MENTIIDDDATIVADAPASSKAPATAVSRKEILPAFCITVVAAIALYALMSYVQPLLMNNNFIYDFGTMMTGCIEGSPLYRVAWFFADLTEGSFIAALPASIGMIIMGFVAAALERKKSAHAGTGVAGNGHIFTTMFVTTCLSLILGQLLYGGLFASGWIPTFATVLTVQVFVIFYGSDLKKVATSLILGTIVTCPVCYALLYGIVSPLGLPLFIAVSAGVAIVVPVCSLIFRLMPWMTIPAPAEGANPTDQNKSKFFVHQIFGDIGQLTIWGSSWATIGMYVGGIISWVMNPLHPAYGSGNFPLLIMVQVVTGALAILIWYPKWKKTGMAFTFAGIVFASAVVSTYPPSWAIVIPTILIGAVVFAPLVEWVLKVFRFKGTYHPICLIQVAIFTVCTAWSFAVMYLIMPMLA</sequence>
<keyword evidence="1" id="KW-0812">Transmembrane</keyword>
<feature type="transmembrane region" description="Helical" evidence="1">
    <location>
        <begin position="211"/>
        <end position="232"/>
    </location>
</feature>
<feature type="transmembrane region" description="Helical" evidence="1">
    <location>
        <begin position="353"/>
        <end position="373"/>
    </location>
</feature>
<protein>
    <submittedName>
        <fullName evidence="2">Uncharacterized protein</fullName>
    </submittedName>
</protein>
<organism evidence="2 3">
    <name type="scientific">Gordonibacter pamelaeae</name>
    <dbReference type="NCBI Taxonomy" id="471189"/>
    <lineage>
        <taxon>Bacteria</taxon>
        <taxon>Bacillati</taxon>
        <taxon>Actinomycetota</taxon>
        <taxon>Coriobacteriia</taxon>
        <taxon>Eggerthellales</taxon>
        <taxon>Eggerthellaceae</taxon>
        <taxon>Gordonibacter</taxon>
    </lineage>
</organism>
<dbReference type="GeneID" id="97355421"/>
<keyword evidence="1" id="KW-1133">Transmembrane helix</keyword>